<dbReference type="EMBL" id="OZ019900">
    <property type="protein sequence ID" value="CAK9235291.1"/>
    <property type="molecule type" value="Genomic_DNA"/>
</dbReference>
<accession>A0ABP0V1G4</accession>
<protein>
    <submittedName>
        <fullName evidence="1">Uncharacterized protein</fullName>
    </submittedName>
</protein>
<reference evidence="1" key="1">
    <citation type="submission" date="2024-02" db="EMBL/GenBank/DDBJ databases">
        <authorList>
            <consortium name="ELIXIR-Norway"/>
            <consortium name="Elixir Norway"/>
        </authorList>
    </citation>
    <scope>NUCLEOTIDE SEQUENCE</scope>
</reference>
<proteinExistence type="predicted"/>
<name>A0ABP0V1G4_9BRYO</name>
<keyword evidence="2" id="KW-1185">Reference proteome</keyword>
<evidence type="ECO:0000313" key="2">
    <source>
        <dbReference type="Proteomes" id="UP001497512"/>
    </source>
</evidence>
<dbReference type="Proteomes" id="UP001497512">
    <property type="component" value="Chromosome 8"/>
</dbReference>
<evidence type="ECO:0000313" key="1">
    <source>
        <dbReference type="EMBL" id="CAK9235291.1"/>
    </source>
</evidence>
<organism evidence="1 2">
    <name type="scientific">Sphagnum troendelagicum</name>
    <dbReference type="NCBI Taxonomy" id="128251"/>
    <lineage>
        <taxon>Eukaryota</taxon>
        <taxon>Viridiplantae</taxon>
        <taxon>Streptophyta</taxon>
        <taxon>Embryophyta</taxon>
        <taxon>Bryophyta</taxon>
        <taxon>Sphagnophytina</taxon>
        <taxon>Sphagnopsida</taxon>
        <taxon>Sphagnales</taxon>
        <taxon>Sphagnaceae</taxon>
        <taxon>Sphagnum</taxon>
    </lineage>
</organism>
<gene>
    <name evidence="1" type="ORF">CSSPTR1EN2_LOCUS22643</name>
</gene>
<sequence>MEPEDGHAPQSSSPVIISLPTLRRVDPEFAERQTSVPRVGDVWIPRSEVSPNHFVRLYVPGVEDLFAEGDRLVRIEHSGSRSHVISWGIWQNKAGGWRFQQQSSDEQRFSTFPSNFEPLAPVHEGTQSEFGV</sequence>